<dbReference type="GO" id="GO:0005743">
    <property type="term" value="C:mitochondrial inner membrane"/>
    <property type="evidence" value="ECO:0007669"/>
    <property type="project" value="UniProtKB-SubCell"/>
</dbReference>
<keyword evidence="7" id="KW-1185">Reference proteome</keyword>
<evidence type="ECO:0000256" key="2">
    <source>
        <dbReference type="ARBA" id="ARBA00022792"/>
    </source>
</evidence>
<comment type="subcellular location">
    <subcellularLocation>
        <location evidence="1">Mitochondrion inner membrane</location>
    </subcellularLocation>
</comment>
<gene>
    <name evidence="6" type="ORF">CcaverHIS019_0404030</name>
</gene>
<dbReference type="AlphaFoldDB" id="A0AA48L445"/>
<dbReference type="EMBL" id="AP028215">
    <property type="protein sequence ID" value="BEI91583.1"/>
    <property type="molecule type" value="Genomic_DNA"/>
</dbReference>
<proteinExistence type="predicted"/>
<evidence type="ECO:0000256" key="4">
    <source>
        <dbReference type="ARBA" id="ARBA00023136"/>
    </source>
</evidence>
<sequence>MWPLNATPQIRERQIALQSRVGVPSYLKKPGSKLYVGAFGALLGAGLIGNMFYLVQYARGKANFKKLE</sequence>
<dbReference type="KEGG" id="ccac:CcaHIS019_0404030"/>
<accession>A0AA48L445</accession>
<keyword evidence="5" id="KW-0812">Transmembrane</keyword>
<name>A0AA48L445_9TREE</name>
<keyword evidence="4 5" id="KW-0472">Membrane</keyword>
<reference evidence="6" key="1">
    <citation type="journal article" date="2023" name="BMC Genomics">
        <title>Chromosome-level genome assemblies of Cutaneotrichosporon spp. (Trichosporonales, Basidiomycota) reveal imbalanced evolution between nucleotide sequences and chromosome synteny.</title>
        <authorList>
            <person name="Kobayashi Y."/>
            <person name="Kayamori A."/>
            <person name="Aoki K."/>
            <person name="Shiwa Y."/>
            <person name="Matsutani M."/>
            <person name="Fujita N."/>
            <person name="Sugita T."/>
            <person name="Iwasaki W."/>
            <person name="Tanaka N."/>
            <person name="Takashima M."/>
        </authorList>
    </citation>
    <scope>NUCLEOTIDE SEQUENCE</scope>
    <source>
        <strain evidence="6">HIS019</strain>
    </source>
</reference>
<keyword evidence="5" id="KW-1133">Transmembrane helix</keyword>
<dbReference type="RefSeq" id="XP_060456848.1">
    <property type="nucleotide sequence ID" value="XM_060600235.1"/>
</dbReference>
<dbReference type="Proteomes" id="UP001233271">
    <property type="component" value="Chromosome 4"/>
</dbReference>
<dbReference type="InterPro" id="IPR039297">
    <property type="entry name" value="COX7a"/>
</dbReference>
<evidence type="ECO:0000313" key="6">
    <source>
        <dbReference type="EMBL" id="BEI91583.1"/>
    </source>
</evidence>
<dbReference type="GeneID" id="85495453"/>
<keyword evidence="3" id="KW-0496">Mitochondrion</keyword>
<dbReference type="Pfam" id="PF02238">
    <property type="entry name" value="COX7a"/>
    <property type="match status" value="1"/>
</dbReference>
<evidence type="ECO:0000256" key="3">
    <source>
        <dbReference type="ARBA" id="ARBA00023128"/>
    </source>
</evidence>
<evidence type="ECO:0000313" key="7">
    <source>
        <dbReference type="Proteomes" id="UP001233271"/>
    </source>
</evidence>
<protein>
    <submittedName>
        <fullName evidence="6">Uncharacterized protein</fullName>
    </submittedName>
</protein>
<evidence type="ECO:0000256" key="5">
    <source>
        <dbReference type="SAM" id="Phobius"/>
    </source>
</evidence>
<keyword evidence="2" id="KW-0999">Mitochondrion inner membrane</keyword>
<evidence type="ECO:0000256" key="1">
    <source>
        <dbReference type="ARBA" id="ARBA00004273"/>
    </source>
</evidence>
<organism evidence="6 7">
    <name type="scientific">Cutaneotrichosporon cavernicola</name>
    <dbReference type="NCBI Taxonomy" id="279322"/>
    <lineage>
        <taxon>Eukaryota</taxon>
        <taxon>Fungi</taxon>
        <taxon>Dikarya</taxon>
        <taxon>Basidiomycota</taxon>
        <taxon>Agaricomycotina</taxon>
        <taxon>Tremellomycetes</taxon>
        <taxon>Trichosporonales</taxon>
        <taxon>Trichosporonaceae</taxon>
        <taxon>Cutaneotrichosporon</taxon>
    </lineage>
</organism>
<feature type="transmembrane region" description="Helical" evidence="5">
    <location>
        <begin position="34"/>
        <end position="55"/>
    </location>
</feature>